<dbReference type="PANTHER" id="PTHR11803">
    <property type="entry name" value="2-IMINOBUTANOATE/2-IMINOPROPANOATE DEAMINASE RIDA"/>
    <property type="match status" value="1"/>
</dbReference>
<proteinExistence type="inferred from homology"/>
<gene>
    <name evidence="2" type="ORF">IFJ97_02765</name>
</gene>
<reference evidence="2 3" key="1">
    <citation type="submission" date="2020-08" db="EMBL/GenBank/DDBJ databases">
        <title>Acidobacteriota in marine sediments use diverse sulfur dissimilation pathways.</title>
        <authorList>
            <person name="Wasmund K."/>
        </authorList>
    </citation>
    <scope>NUCLEOTIDE SEQUENCE [LARGE SCALE GENOMIC DNA]</scope>
    <source>
        <strain evidence="2">MAG AM3-A</strain>
    </source>
</reference>
<evidence type="ECO:0000256" key="1">
    <source>
        <dbReference type="ARBA" id="ARBA00010552"/>
    </source>
</evidence>
<dbReference type="Gene3D" id="3.30.1330.40">
    <property type="entry name" value="RutC-like"/>
    <property type="match status" value="2"/>
</dbReference>
<evidence type="ECO:0000313" key="2">
    <source>
        <dbReference type="EMBL" id="MBD3870266.1"/>
    </source>
</evidence>
<comment type="caution">
    <text evidence="2">The sequence shown here is derived from an EMBL/GenBank/DDBJ whole genome shotgun (WGS) entry which is preliminary data.</text>
</comment>
<dbReference type="InterPro" id="IPR035959">
    <property type="entry name" value="RutC-like_sf"/>
</dbReference>
<dbReference type="GO" id="GO:0005829">
    <property type="term" value="C:cytosol"/>
    <property type="evidence" value="ECO:0007669"/>
    <property type="project" value="TreeGrafter"/>
</dbReference>
<protein>
    <submittedName>
        <fullName evidence="2">Uncharacterized protein</fullName>
    </submittedName>
</protein>
<sequence>MLWVHPGPGDLSFLTWSADRGGSDGEGGVRLAYEEIGQRLDAANLVILSERVFGDVSTAASVADIRAAVFGEDTDNAAIPPTHIEGAPCAGEGVAGIHVIAAHPSTTDSVETIDWKGAPCGRRVVGDDASYLALSDVARLVPAEMRSRPADEAREALLLAEEMLRAQDWSFADVRRTWFYLDDILSWYDDFNQARNHVFETFGLFNGSPKTMIPASTGIRGRNARGHRCTFDLLAARPANGGELSVERLRNPLQNEAPEYGSSFSRGLSVATDRCRYFLVSGTASIDEQGNTVHPGDFDRQAKRTIDNIESLLASGGAGFDDICQASAFIKFPEDVERLRRILKLRGLEDLPLVCTIEDICREDLLVELDATAVIARPSG</sequence>
<name>A0A8J6Y048_9BACT</name>
<dbReference type="Pfam" id="PF01042">
    <property type="entry name" value="Ribonuc_L-PSP"/>
    <property type="match status" value="1"/>
</dbReference>
<accession>A0A8J6Y048</accession>
<evidence type="ECO:0000313" key="3">
    <source>
        <dbReference type="Proteomes" id="UP000598633"/>
    </source>
</evidence>
<dbReference type="AlphaFoldDB" id="A0A8J6Y048"/>
<dbReference type="SUPFAM" id="SSF55298">
    <property type="entry name" value="YjgF-like"/>
    <property type="match status" value="1"/>
</dbReference>
<dbReference type="PANTHER" id="PTHR11803:SF58">
    <property type="entry name" value="PROTEIN HMF1-RELATED"/>
    <property type="match status" value="1"/>
</dbReference>
<dbReference type="InterPro" id="IPR006175">
    <property type="entry name" value="YjgF/YER057c/UK114"/>
</dbReference>
<organism evidence="2 3">
    <name type="scientific">Candidatus Sulfomarinibacter kjeldsenii</name>
    <dbReference type="NCBI Taxonomy" id="2885994"/>
    <lineage>
        <taxon>Bacteria</taxon>
        <taxon>Pseudomonadati</taxon>
        <taxon>Acidobacteriota</taxon>
        <taxon>Thermoanaerobaculia</taxon>
        <taxon>Thermoanaerobaculales</taxon>
        <taxon>Candidatus Sulfomarinibacteraceae</taxon>
        <taxon>Candidatus Sulfomarinibacter</taxon>
    </lineage>
</organism>
<dbReference type="GO" id="GO:0019239">
    <property type="term" value="F:deaminase activity"/>
    <property type="evidence" value="ECO:0007669"/>
    <property type="project" value="TreeGrafter"/>
</dbReference>
<dbReference type="Proteomes" id="UP000598633">
    <property type="component" value="Unassembled WGS sequence"/>
</dbReference>
<comment type="similarity">
    <text evidence="1">Belongs to the RutC family.</text>
</comment>
<dbReference type="EMBL" id="JACXWA010000049">
    <property type="protein sequence ID" value="MBD3870266.1"/>
    <property type="molecule type" value="Genomic_DNA"/>
</dbReference>